<evidence type="ECO:0000256" key="5">
    <source>
        <dbReference type="ARBA" id="ARBA00022692"/>
    </source>
</evidence>
<protein>
    <submittedName>
        <fullName evidence="10">ABC transporter permease</fullName>
    </submittedName>
</protein>
<feature type="domain" description="ABC transmembrane type-1" evidence="9">
    <location>
        <begin position="84"/>
        <end position="292"/>
    </location>
</feature>
<feature type="transmembrane region" description="Helical" evidence="8">
    <location>
        <begin position="177"/>
        <end position="198"/>
    </location>
</feature>
<keyword evidence="6 8" id="KW-1133">Transmembrane helix</keyword>
<dbReference type="InterPro" id="IPR000515">
    <property type="entry name" value="MetI-like"/>
</dbReference>
<sequence length="311" mass="33811">MSAALKAEAGSPAGTTRWTGGLAAMSGRNWVVPGFLVIWTLIVIVPLVVLFSYSFFETKHFQTVYDPSFDTWISLFQSGRFEVTLRSLRIALTVTAIELLIGYPFALWLAKGGTTKTTKAVVLALLTIPFFLDLSSRTIIWRAILGQNGLVNSILTGTNLIDAPIEWMLYTEVSVHFGMIIAFFPTMVLPVYLAINVIDEALIEASEDLGATPFQTLKNVIFPLSLPGVLAGIVFTLGPALAAWVEPSMLGGGFVNLLSNSIESAYTALKYPVVAALSTFIILLLAVLLIIMLLIARRFGDLSSTFRVLKS</sequence>
<organism evidence="10 11">
    <name type="scientific">Pseudohoeflea coraliihabitans</name>
    <dbReference type="NCBI Taxonomy" id="2860393"/>
    <lineage>
        <taxon>Bacteria</taxon>
        <taxon>Pseudomonadati</taxon>
        <taxon>Pseudomonadota</taxon>
        <taxon>Alphaproteobacteria</taxon>
        <taxon>Hyphomicrobiales</taxon>
        <taxon>Rhizobiaceae</taxon>
        <taxon>Pseudohoeflea</taxon>
    </lineage>
</organism>
<dbReference type="Pfam" id="PF00528">
    <property type="entry name" value="BPD_transp_1"/>
    <property type="match status" value="1"/>
</dbReference>
<evidence type="ECO:0000313" key="11">
    <source>
        <dbReference type="Proteomes" id="UP001430804"/>
    </source>
</evidence>
<feature type="transmembrane region" description="Helical" evidence="8">
    <location>
        <begin position="219"/>
        <end position="245"/>
    </location>
</feature>
<dbReference type="PANTHER" id="PTHR42929">
    <property type="entry name" value="INNER MEMBRANE ABC TRANSPORTER PERMEASE PROTEIN YDCU-RELATED-RELATED"/>
    <property type="match status" value="1"/>
</dbReference>
<dbReference type="Proteomes" id="UP001430804">
    <property type="component" value="Unassembled WGS sequence"/>
</dbReference>
<gene>
    <name evidence="10" type="ORF">KY465_12140</name>
</gene>
<feature type="transmembrane region" description="Helical" evidence="8">
    <location>
        <begin position="90"/>
        <end position="110"/>
    </location>
</feature>
<dbReference type="PANTHER" id="PTHR42929:SF1">
    <property type="entry name" value="INNER MEMBRANE ABC TRANSPORTER PERMEASE PROTEIN YDCU-RELATED"/>
    <property type="match status" value="1"/>
</dbReference>
<name>A0ABS6WPZ6_9HYPH</name>
<keyword evidence="5 8" id="KW-0812">Transmembrane</keyword>
<evidence type="ECO:0000256" key="8">
    <source>
        <dbReference type="RuleBase" id="RU363032"/>
    </source>
</evidence>
<evidence type="ECO:0000259" key="9">
    <source>
        <dbReference type="PROSITE" id="PS50928"/>
    </source>
</evidence>
<keyword evidence="3 8" id="KW-0813">Transport</keyword>
<feature type="transmembrane region" description="Helical" evidence="8">
    <location>
        <begin position="35"/>
        <end position="56"/>
    </location>
</feature>
<evidence type="ECO:0000313" key="10">
    <source>
        <dbReference type="EMBL" id="MBW3098033.1"/>
    </source>
</evidence>
<feature type="transmembrane region" description="Helical" evidence="8">
    <location>
        <begin position="122"/>
        <end position="144"/>
    </location>
</feature>
<feature type="transmembrane region" description="Helical" evidence="8">
    <location>
        <begin position="273"/>
        <end position="296"/>
    </location>
</feature>
<evidence type="ECO:0000256" key="6">
    <source>
        <dbReference type="ARBA" id="ARBA00022989"/>
    </source>
</evidence>
<reference evidence="10" key="1">
    <citation type="submission" date="2021-07" db="EMBL/GenBank/DDBJ databases">
        <title>Pseudohoeflea marina sp. nov. a polyhydroxyalcanoate-producing bacterium.</title>
        <authorList>
            <person name="Zheng W."/>
            <person name="Yu S."/>
            <person name="Huang Y."/>
        </authorList>
    </citation>
    <scope>NUCLEOTIDE SEQUENCE</scope>
    <source>
        <strain evidence="10">DP4N28-3</strain>
    </source>
</reference>
<dbReference type="EMBL" id="JAHWQX010000003">
    <property type="protein sequence ID" value="MBW3098033.1"/>
    <property type="molecule type" value="Genomic_DNA"/>
</dbReference>
<evidence type="ECO:0000256" key="7">
    <source>
        <dbReference type="ARBA" id="ARBA00023136"/>
    </source>
</evidence>
<comment type="similarity">
    <text evidence="2">Belongs to the binding-protein-dependent transport system permease family. CysTW subfamily.</text>
</comment>
<evidence type="ECO:0000256" key="1">
    <source>
        <dbReference type="ARBA" id="ARBA00004651"/>
    </source>
</evidence>
<evidence type="ECO:0000256" key="2">
    <source>
        <dbReference type="ARBA" id="ARBA00007069"/>
    </source>
</evidence>
<comment type="caution">
    <text evidence="10">The sequence shown here is derived from an EMBL/GenBank/DDBJ whole genome shotgun (WGS) entry which is preliminary data.</text>
</comment>
<dbReference type="CDD" id="cd06261">
    <property type="entry name" value="TM_PBP2"/>
    <property type="match status" value="1"/>
</dbReference>
<comment type="subcellular location">
    <subcellularLocation>
        <location evidence="1 8">Cell membrane</location>
        <topology evidence="1 8">Multi-pass membrane protein</topology>
    </subcellularLocation>
</comment>
<dbReference type="RefSeq" id="WP_219201972.1">
    <property type="nucleotide sequence ID" value="NZ_JAHWQX010000003.1"/>
</dbReference>
<keyword evidence="7 8" id="KW-0472">Membrane</keyword>
<evidence type="ECO:0000256" key="3">
    <source>
        <dbReference type="ARBA" id="ARBA00022448"/>
    </source>
</evidence>
<proteinExistence type="inferred from homology"/>
<dbReference type="PROSITE" id="PS50928">
    <property type="entry name" value="ABC_TM1"/>
    <property type="match status" value="1"/>
</dbReference>
<keyword evidence="4" id="KW-1003">Cell membrane</keyword>
<evidence type="ECO:0000256" key="4">
    <source>
        <dbReference type="ARBA" id="ARBA00022475"/>
    </source>
</evidence>
<accession>A0ABS6WPZ6</accession>
<keyword evidence="11" id="KW-1185">Reference proteome</keyword>